<dbReference type="AlphaFoldDB" id="A0A2T3ZIC7"/>
<keyword evidence="3" id="KW-1185">Reference proteome</keyword>
<name>A0A2T3ZIC7_TRIA4</name>
<proteinExistence type="predicted"/>
<keyword evidence="1" id="KW-1133">Transmembrane helix</keyword>
<accession>A0A2T3ZIC7</accession>
<sequence length="50" mass="5889">MFVLYNVVISTTKYSEKNLNLRCCHVEFIFFFGAICYGSRLLLYCVLLWG</sequence>
<organism evidence="2 3">
    <name type="scientific">Trichoderma asperellum (strain ATCC 204424 / CBS 433.97 / NBRC 101777)</name>
    <dbReference type="NCBI Taxonomy" id="1042311"/>
    <lineage>
        <taxon>Eukaryota</taxon>
        <taxon>Fungi</taxon>
        <taxon>Dikarya</taxon>
        <taxon>Ascomycota</taxon>
        <taxon>Pezizomycotina</taxon>
        <taxon>Sordariomycetes</taxon>
        <taxon>Hypocreomycetidae</taxon>
        <taxon>Hypocreales</taxon>
        <taxon>Hypocreaceae</taxon>
        <taxon>Trichoderma</taxon>
    </lineage>
</organism>
<evidence type="ECO:0000313" key="2">
    <source>
        <dbReference type="EMBL" id="PTB44564.1"/>
    </source>
</evidence>
<evidence type="ECO:0000256" key="1">
    <source>
        <dbReference type="SAM" id="Phobius"/>
    </source>
</evidence>
<evidence type="ECO:0000313" key="3">
    <source>
        <dbReference type="Proteomes" id="UP000240493"/>
    </source>
</evidence>
<dbReference type="Proteomes" id="UP000240493">
    <property type="component" value="Unassembled WGS sequence"/>
</dbReference>
<dbReference type="EMBL" id="KZ679258">
    <property type="protein sequence ID" value="PTB44564.1"/>
    <property type="molecule type" value="Genomic_DNA"/>
</dbReference>
<gene>
    <name evidence="2" type="ORF">M441DRAFT_351340</name>
</gene>
<feature type="transmembrane region" description="Helical" evidence="1">
    <location>
        <begin position="28"/>
        <end position="49"/>
    </location>
</feature>
<keyword evidence="1" id="KW-0812">Transmembrane</keyword>
<reference evidence="2 3" key="1">
    <citation type="submission" date="2016-07" db="EMBL/GenBank/DDBJ databases">
        <title>Multiple horizontal gene transfer events from other fungi enriched the ability of initially mycotrophic Trichoderma (Ascomycota) to feed on dead plant biomass.</title>
        <authorList>
            <consortium name="DOE Joint Genome Institute"/>
            <person name="Aerts A."/>
            <person name="Atanasova L."/>
            <person name="Chenthamara K."/>
            <person name="Zhang J."/>
            <person name="Grujic M."/>
            <person name="Henrissat B."/>
            <person name="Kuo A."/>
            <person name="Salamov A."/>
            <person name="Lipzen A."/>
            <person name="Labutti K."/>
            <person name="Barry K."/>
            <person name="Miao Y."/>
            <person name="Rahimi M.J."/>
            <person name="Shen Q."/>
            <person name="Grigoriev I.V."/>
            <person name="Kubicek C.P."/>
            <person name="Druzhinina I.S."/>
        </authorList>
    </citation>
    <scope>NUCLEOTIDE SEQUENCE [LARGE SCALE GENOMIC DNA]</scope>
    <source>
        <strain evidence="2 3">CBS 433.97</strain>
    </source>
</reference>
<keyword evidence="1" id="KW-0472">Membrane</keyword>
<protein>
    <submittedName>
        <fullName evidence="2">Uncharacterized protein</fullName>
    </submittedName>
</protein>